<dbReference type="Pfam" id="PF00069">
    <property type="entry name" value="Pkinase"/>
    <property type="match status" value="1"/>
</dbReference>
<dbReference type="InterPro" id="IPR000719">
    <property type="entry name" value="Prot_kinase_dom"/>
</dbReference>
<dbReference type="PANTHER" id="PTHR43642">
    <property type="entry name" value="HYBRID SIGNAL TRANSDUCTION HISTIDINE KINASE G"/>
    <property type="match status" value="1"/>
</dbReference>
<dbReference type="SUPFAM" id="SSF52540">
    <property type="entry name" value="P-loop containing nucleoside triphosphate hydrolases"/>
    <property type="match status" value="1"/>
</dbReference>
<dbReference type="Gene3D" id="1.10.510.10">
    <property type="entry name" value="Transferase(Phosphotransferase) domain 1"/>
    <property type="match status" value="1"/>
</dbReference>
<dbReference type="AlphaFoldDB" id="A0A1V1P6N6"/>
<accession>A0A1V1P6N6</accession>
<dbReference type="Proteomes" id="UP000189670">
    <property type="component" value="Unassembled WGS sequence"/>
</dbReference>
<evidence type="ECO:0000259" key="1">
    <source>
        <dbReference type="PROSITE" id="PS50011"/>
    </source>
</evidence>
<dbReference type="InterPro" id="IPR008266">
    <property type="entry name" value="Tyr_kinase_AS"/>
</dbReference>
<dbReference type="InterPro" id="IPR011009">
    <property type="entry name" value="Kinase-like_dom_sf"/>
</dbReference>
<evidence type="ECO:0000313" key="3">
    <source>
        <dbReference type="Proteomes" id="UP000189670"/>
    </source>
</evidence>
<dbReference type="EMBL" id="ATBP01000430">
    <property type="protein sequence ID" value="ETR70405.1"/>
    <property type="molecule type" value="Genomic_DNA"/>
</dbReference>
<dbReference type="Gene3D" id="3.30.200.20">
    <property type="entry name" value="Phosphorylase Kinase, domain 1"/>
    <property type="match status" value="1"/>
</dbReference>
<dbReference type="GO" id="GO:0005524">
    <property type="term" value="F:ATP binding"/>
    <property type="evidence" value="ECO:0007669"/>
    <property type="project" value="InterPro"/>
</dbReference>
<dbReference type="CDD" id="cd14014">
    <property type="entry name" value="STKc_PknB_like"/>
    <property type="match status" value="1"/>
</dbReference>
<dbReference type="SUPFAM" id="SSF56112">
    <property type="entry name" value="Protein kinase-like (PK-like)"/>
    <property type="match status" value="1"/>
</dbReference>
<dbReference type="InterPro" id="IPR027417">
    <property type="entry name" value="P-loop_NTPase"/>
</dbReference>
<dbReference type="Gene3D" id="3.40.50.300">
    <property type="entry name" value="P-loop containing nucleotide triphosphate hydrolases"/>
    <property type="match status" value="1"/>
</dbReference>
<dbReference type="PROSITE" id="PS00109">
    <property type="entry name" value="PROTEIN_KINASE_TYR"/>
    <property type="match status" value="1"/>
</dbReference>
<protein>
    <recommendedName>
        <fullName evidence="1">Protein kinase domain-containing protein</fullName>
    </recommendedName>
</protein>
<organism evidence="2 3">
    <name type="scientific">Candidatus Magnetoglobus multicellularis str. Araruama</name>
    <dbReference type="NCBI Taxonomy" id="890399"/>
    <lineage>
        <taxon>Bacteria</taxon>
        <taxon>Pseudomonadati</taxon>
        <taxon>Thermodesulfobacteriota</taxon>
        <taxon>Desulfobacteria</taxon>
        <taxon>Desulfobacterales</taxon>
        <taxon>Desulfobacteraceae</taxon>
        <taxon>Candidatus Magnetoglobus</taxon>
    </lineage>
</organism>
<dbReference type="GO" id="GO:0004672">
    <property type="term" value="F:protein kinase activity"/>
    <property type="evidence" value="ECO:0007669"/>
    <property type="project" value="InterPro"/>
</dbReference>
<dbReference type="PANTHER" id="PTHR43642:SF1">
    <property type="entry name" value="HYBRID SIGNAL TRANSDUCTION HISTIDINE KINASE G"/>
    <property type="match status" value="1"/>
</dbReference>
<comment type="caution">
    <text evidence="2">The sequence shown here is derived from an EMBL/GenBank/DDBJ whole genome shotgun (WGS) entry which is preliminary data.</text>
</comment>
<feature type="domain" description="Protein kinase" evidence="1">
    <location>
        <begin position="7"/>
        <end position="266"/>
    </location>
</feature>
<name>A0A1V1P6N6_9BACT</name>
<dbReference type="InterPro" id="IPR053159">
    <property type="entry name" value="Hybrid_Histidine_Kinase"/>
</dbReference>
<sequence>MINITDFNITSKLFESERTEVYRGKDQKRDIPVILKIQKAEQSIENAALKHEYNMLSILSNIDGITKVYQRGTFQNRPYLVIEDITGESLKNLIYANKLDLSDILSIAIKIITAIGNIHDKNIIHKDISSSNIIIDQNFEKVKIIDFGISTQLSIETPNIMALNTLEGNLKYISPEQTGRINRALDYRTDYYSFGVCLFEMLCKKLPFDFDDPMEMVHSHIAKTPPAPHELNKTIPTALSGIVLKLLAKNAEDRYQSSSGILSDLTCCLNEYQSDNAITSFTPGQNDIPEKFQIPQKLYGRDEEMKRLLQSFQRASSGNAELLMVSGYSGIGKTALVKEIYKPIQELKGYFISGKFDQFQRNMPYKAIVEAFKELIKQLLTETEENLMGWKNMILDILGPNGQIIIDVIPDLSLIIGDQPEVPELPPVEAKNRFNYVFQNFIHIFTQKSHPLVLFLDDLQWADEASLNLIQMVLRDKDHCLLLIGSYRNNEVDPTHPLIKTLEEVKQNDVVFVHELFLEPLMVHHIQQIIMETLFCKNDHHSKSLAELILAKTGGNPFFINEFFKALYSNNLIYFNKWGVDEDQTAAWQWDLAAIKNQGITENVVELMTEKIRIFPHDVQKTLSLAACIGNRFDLKTLSIVNEGDLITTSKKLIEPISSELLICLDDVNKMIQATDENMHEISDMRFKFSHDRIQQAAYSLIDNSTIDALHYKIGQLILNSTQKSKIGEKLFDIIDHLNHGIDIITQQDKRIEMADLNLQAGKKPEHQQRISRHMNIL</sequence>
<dbReference type="Pfam" id="PF13191">
    <property type="entry name" value="AAA_16"/>
    <property type="match status" value="1"/>
</dbReference>
<reference evidence="3" key="1">
    <citation type="submission" date="2012-11" db="EMBL/GenBank/DDBJ databases">
        <authorList>
            <person name="Lucero-Rivera Y.E."/>
            <person name="Tovar-Ramirez D."/>
        </authorList>
    </citation>
    <scope>NUCLEOTIDE SEQUENCE [LARGE SCALE GENOMIC DNA]</scope>
    <source>
        <strain evidence="3">Araruama</strain>
    </source>
</reference>
<evidence type="ECO:0000313" key="2">
    <source>
        <dbReference type="EMBL" id="ETR70405.1"/>
    </source>
</evidence>
<dbReference type="InterPro" id="IPR041664">
    <property type="entry name" value="AAA_16"/>
</dbReference>
<dbReference type="PROSITE" id="PS50011">
    <property type="entry name" value="PROTEIN_KINASE_DOM"/>
    <property type="match status" value="1"/>
</dbReference>
<gene>
    <name evidence="2" type="ORF">OMM_03266</name>
</gene>
<proteinExistence type="predicted"/>